<dbReference type="InterPro" id="IPR010852">
    <property type="entry name" value="ABATE"/>
</dbReference>
<dbReference type="SUPFAM" id="SSF160904">
    <property type="entry name" value="Jann2411-like"/>
    <property type="match status" value="1"/>
</dbReference>
<dbReference type="EMBL" id="FNON01000011">
    <property type="protein sequence ID" value="SDZ26538.1"/>
    <property type="molecule type" value="Genomic_DNA"/>
</dbReference>
<protein>
    <submittedName>
        <fullName evidence="3">Conserved protein containing a Zn-ribbon-like motif, possibly RNA-binding</fullName>
    </submittedName>
</protein>
<evidence type="ECO:0000313" key="3">
    <source>
        <dbReference type="EMBL" id="SDZ26538.1"/>
    </source>
</evidence>
<evidence type="ECO:0000256" key="1">
    <source>
        <dbReference type="SAM" id="MobiDB-lite"/>
    </source>
</evidence>
<dbReference type="Gene3D" id="1.10.3300.10">
    <property type="entry name" value="Jann2411-like domain"/>
    <property type="match status" value="1"/>
</dbReference>
<keyword evidence="4" id="KW-1185">Reference proteome</keyword>
<dbReference type="Pfam" id="PF11706">
    <property type="entry name" value="zf-CGNR"/>
    <property type="match status" value="1"/>
</dbReference>
<feature type="domain" description="Zinc finger CGNR" evidence="2">
    <location>
        <begin position="147"/>
        <end position="189"/>
    </location>
</feature>
<reference evidence="3 4" key="1">
    <citation type="submission" date="2016-10" db="EMBL/GenBank/DDBJ databases">
        <authorList>
            <person name="de Groot N.N."/>
        </authorList>
    </citation>
    <scope>NUCLEOTIDE SEQUENCE [LARGE SCALE GENOMIC DNA]</scope>
    <source>
        <strain evidence="3 4">CPCC 202699</strain>
    </source>
</reference>
<dbReference type="AlphaFoldDB" id="A0A1H3RMT0"/>
<organism evidence="3 4">
    <name type="scientific">Amycolatopsis xylanica</name>
    <dbReference type="NCBI Taxonomy" id="589385"/>
    <lineage>
        <taxon>Bacteria</taxon>
        <taxon>Bacillati</taxon>
        <taxon>Actinomycetota</taxon>
        <taxon>Actinomycetes</taxon>
        <taxon>Pseudonocardiales</taxon>
        <taxon>Pseudonocardiaceae</taxon>
        <taxon>Amycolatopsis</taxon>
    </lineage>
</organism>
<feature type="region of interest" description="Disordered" evidence="1">
    <location>
        <begin position="184"/>
        <end position="203"/>
    </location>
</feature>
<gene>
    <name evidence="3" type="ORF">SAMN05421504_111178</name>
</gene>
<dbReference type="PANTHER" id="PTHR35525">
    <property type="entry name" value="BLL6575 PROTEIN"/>
    <property type="match status" value="1"/>
</dbReference>
<evidence type="ECO:0000313" key="4">
    <source>
        <dbReference type="Proteomes" id="UP000199515"/>
    </source>
</evidence>
<name>A0A1H3RMT0_9PSEU</name>
<proteinExistence type="predicted"/>
<accession>A0A1H3RMT0</accession>
<dbReference type="InterPro" id="IPR023286">
    <property type="entry name" value="ABATE_dom_sf"/>
</dbReference>
<evidence type="ECO:0000259" key="2">
    <source>
        <dbReference type="Pfam" id="PF11706"/>
    </source>
</evidence>
<dbReference type="STRING" id="589385.SAMN05421504_111178"/>
<sequence length="203" mass="22132">MRKLFVTCQNGDMHHAFPCGNVALDFVGTLKARRNAEPRETLNRPYDLDTWLVEAGVAAAEPGSDPSDLAAALALRESIYDLVRARIVGEDHDPDSITVLNRMAARPPVVPQLAPDGLVLEATPSQALSSVARVAVEILGGPEAELLKECGRPECTQVYLDTSRGLRREWCAMATCGNKMKALAHRARQRGNPPLSPSRLTRR</sequence>
<dbReference type="Pfam" id="PF07336">
    <property type="entry name" value="ABATE"/>
    <property type="match status" value="1"/>
</dbReference>
<dbReference type="PANTHER" id="PTHR35525:SF3">
    <property type="entry name" value="BLL6575 PROTEIN"/>
    <property type="match status" value="1"/>
</dbReference>
<dbReference type="InterPro" id="IPR021005">
    <property type="entry name" value="Znf_CGNR"/>
</dbReference>
<dbReference type="Proteomes" id="UP000199515">
    <property type="component" value="Unassembled WGS sequence"/>
</dbReference>